<dbReference type="eggNOG" id="ENOG50336ZK">
    <property type="taxonomic scope" value="Bacteria"/>
</dbReference>
<sequence length="120" mass="14171">MADICEVKAFINKMRELLNQGLFDLVPRGKNLDSIKKAGLMIKHVKEILSNLSYENYSKGPLADIGYKRQGYVWEFGYDIEGTEFYIKLKIEERNRQQYIICLSFHEAEFILKYPLRENK</sequence>
<dbReference type="PATRIC" id="fig|1209989.3.peg.2910"/>
<evidence type="ECO:0000313" key="1">
    <source>
        <dbReference type="EMBL" id="CCP27391.1"/>
    </source>
</evidence>
<dbReference type="EMBL" id="HF563609">
    <property type="protein sequence ID" value="CCP27391.1"/>
    <property type="molecule type" value="Genomic_DNA"/>
</dbReference>
<protein>
    <submittedName>
        <fullName evidence="1">Uncharacterized protein</fullName>
    </submittedName>
</protein>
<accession>F4LT65</accession>
<gene>
    <name evidence="1" type="ordered locus">TEPIRE1_2528</name>
</gene>
<dbReference type="RefSeq" id="WP_013779384.1">
    <property type="nucleotide sequence ID" value="NC_015519.1"/>
</dbReference>
<dbReference type="AlphaFoldDB" id="F4LT65"/>
<name>F4LT65_TEPAE</name>
<keyword evidence="2" id="KW-1185">Reference proteome</keyword>
<dbReference type="OrthoDB" id="1799456at2"/>
<reference evidence="2" key="1">
    <citation type="journal article" date="2013" name="Genome Announc.">
        <title>First genome sequence of a syntrophic acetate-oxidizing bacterium, Tepidanaerobacter acetatoxydans strain Re1.</title>
        <authorList>
            <person name="Manzoor S."/>
            <person name="Bongcam-Rudloff E."/>
            <person name="Schnurer A."/>
            <person name="Muller B."/>
        </authorList>
    </citation>
    <scope>NUCLEOTIDE SEQUENCE [LARGE SCALE GENOMIC DNA]</scope>
    <source>
        <strain evidence="2">Re1</strain>
    </source>
</reference>
<dbReference type="KEGG" id="tep:TepRe1_2352"/>
<organism evidence="1 2">
    <name type="scientific">Tepidanaerobacter acetatoxydans (strain DSM 21804 / JCM 16047 / Re1)</name>
    <dbReference type="NCBI Taxonomy" id="1209989"/>
    <lineage>
        <taxon>Bacteria</taxon>
        <taxon>Bacillati</taxon>
        <taxon>Bacillota</taxon>
        <taxon>Clostridia</taxon>
        <taxon>Thermosediminibacterales</taxon>
        <taxon>Tepidanaerobacteraceae</taxon>
        <taxon>Tepidanaerobacter</taxon>
    </lineage>
</organism>
<dbReference type="STRING" id="1209989.TepRe1_2352"/>
<dbReference type="KEGG" id="tae:TepiRe1_2528"/>
<dbReference type="Proteomes" id="UP000010802">
    <property type="component" value="Chromosome"/>
</dbReference>
<accession>L0S2K6</accession>
<proteinExistence type="predicted"/>
<dbReference type="HOGENOM" id="CLU_149158_1_0_9"/>
<evidence type="ECO:0000313" key="2">
    <source>
        <dbReference type="Proteomes" id="UP000010802"/>
    </source>
</evidence>